<evidence type="ECO:0000313" key="1">
    <source>
        <dbReference type="EMBL" id="MCI86987.1"/>
    </source>
</evidence>
<dbReference type="EMBL" id="LXQA011154758">
    <property type="protein sequence ID" value="MCI86987.1"/>
    <property type="molecule type" value="Genomic_DNA"/>
</dbReference>
<dbReference type="Proteomes" id="UP000265520">
    <property type="component" value="Unassembled WGS sequence"/>
</dbReference>
<accession>A0A392VGH0</accession>
<sequence length="21" mass="2623">MYDTSRWKATLFKNFEVEELD</sequence>
<name>A0A392VGH0_9FABA</name>
<protein>
    <submittedName>
        <fullName evidence="1">Uncharacterized protein</fullName>
    </submittedName>
</protein>
<keyword evidence="2" id="KW-1185">Reference proteome</keyword>
<evidence type="ECO:0000313" key="2">
    <source>
        <dbReference type="Proteomes" id="UP000265520"/>
    </source>
</evidence>
<feature type="non-terminal residue" evidence="1">
    <location>
        <position position="21"/>
    </location>
</feature>
<proteinExistence type="predicted"/>
<comment type="caution">
    <text evidence="1">The sequence shown here is derived from an EMBL/GenBank/DDBJ whole genome shotgun (WGS) entry which is preliminary data.</text>
</comment>
<reference evidence="1 2" key="1">
    <citation type="journal article" date="2018" name="Front. Plant Sci.">
        <title>Red Clover (Trifolium pratense) and Zigzag Clover (T. medium) - A Picture of Genomic Similarities and Differences.</title>
        <authorList>
            <person name="Dluhosova J."/>
            <person name="Istvanek J."/>
            <person name="Nedelnik J."/>
            <person name="Repkova J."/>
        </authorList>
    </citation>
    <scope>NUCLEOTIDE SEQUENCE [LARGE SCALE GENOMIC DNA]</scope>
    <source>
        <strain evidence="2">cv. 10/8</strain>
        <tissue evidence="1">Leaf</tissue>
    </source>
</reference>
<dbReference type="AlphaFoldDB" id="A0A392VGH0"/>
<organism evidence="1 2">
    <name type="scientific">Trifolium medium</name>
    <dbReference type="NCBI Taxonomy" id="97028"/>
    <lineage>
        <taxon>Eukaryota</taxon>
        <taxon>Viridiplantae</taxon>
        <taxon>Streptophyta</taxon>
        <taxon>Embryophyta</taxon>
        <taxon>Tracheophyta</taxon>
        <taxon>Spermatophyta</taxon>
        <taxon>Magnoliopsida</taxon>
        <taxon>eudicotyledons</taxon>
        <taxon>Gunneridae</taxon>
        <taxon>Pentapetalae</taxon>
        <taxon>rosids</taxon>
        <taxon>fabids</taxon>
        <taxon>Fabales</taxon>
        <taxon>Fabaceae</taxon>
        <taxon>Papilionoideae</taxon>
        <taxon>50 kb inversion clade</taxon>
        <taxon>NPAAA clade</taxon>
        <taxon>Hologalegina</taxon>
        <taxon>IRL clade</taxon>
        <taxon>Trifolieae</taxon>
        <taxon>Trifolium</taxon>
    </lineage>
</organism>